<keyword evidence="2" id="KW-0732">Signal</keyword>
<proteinExistence type="predicted"/>
<dbReference type="EMBL" id="CAWUFR010000025">
    <property type="protein sequence ID" value="CAK6956582.1"/>
    <property type="molecule type" value="Genomic_DNA"/>
</dbReference>
<feature type="region of interest" description="Disordered" evidence="1">
    <location>
        <begin position="246"/>
        <end position="324"/>
    </location>
</feature>
<evidence type="ECO:0000313" key="3">
    <source>
        <dbReference type="EMBL" id="CAK6956582.1"/>
    </source>
</evidence>
<organism evidence="3 4">
    <name type="scientific">Scomber scombrus</name>
    <name type="common">Atlantic mackerel</name>
    <name type="synonym">Scomber vernalis</name>
    <dbReference type="NCBI Taxonomy" id="13677"/>
    <lineage>
        <taxon>Eukaryota</taxon>
        <taxon>Metazoa</taxon>
        <taxon>Chordata</taxon>
        <taxon>Craniata</taxon>
        <taxon>Vertebrata</taxon>
        <taxon>Euteleostomi</taxon>
        <taxon>Actinopterygii</taxon>
        <taxon>Neopterygii</taxon>
        <taxon>Teleostei</taxon>
        <taxon>Neoteleostei</taxon>
        <taxon>Acanthomorphata</taxon>
        <taxon>Pelagiaria</taxon>
        <taxon>Scombriformes</taxon>
        <taxon>Scombridae</taxon>
        <taxon>Scomber</taxon>
    </lineage>
</organism>
<dbReference type="AlphaFoldDB" id="A0AAV1NDL8"/>
<accession>A0AAV1NDL8</accession>
<dbReference type="Proteomes" id="UP001314229">
    <property type="component" value="Unassembled WGS sequence"/>
</dbReference>
<feature type="chain" id="PRO_5043471896" evidence="2">
    <location>
        <begin position="18"/>
        <end position="353"/>
    </location>
</feature>
<gene>
    <name evidence="3" type="ORF">FSCOSCO3_A027245</name>
</gene>
<comment type="caution">
    <text evidence="3">The sequence shown here is derived from an EMBL/GenBank/DDBJ whole genome shotgun (WGS) entry which is preliminary data.</text>
</comment>
<feature type="compositionally biased region" description="Acidic residues" evidence="1">
    <location>
        <begin position="250"/>
        <end position="260"/>
    </location>
</feature>
<feature type="signal peptide" evidence="2">
    <location>
        <begin position="1"/>
        <end position="17"/>
    </location>
</feature>
<evidence type="ECO:0000313" key="4">
    <source>
        <dbReference type="Proteomes" id="UP001314229"/>
    </source>
</evidence>
<reference evidence="3 4" key="1">
    <citation type="submission" date="2024-01" db="EMBL/GenBank/DDBJ databases">
        <authorList>
            <person name="Alioto T."/>
            <person name="Alioto T."/>
            <person name="Gomez Garrido J."/>
        </authorList>
    </citation>
    <scope>NUCLEOTIDE SEQUENCE [LARGE SCALE GENOMIC DNA]</scope>
</reference>
<evidence type="ECO:0000256" key="1">
    <source>
        <dbReference type="SAM" id="MobiDB-lite"/>
    </source>
</evidence>
<keyword evidence="4" id="KW-1185">Reference proteome</keyword>
<feature type="compositionally biased region" description="Basic and acidic residues" evidence="1">
    <location>
        <begin position="261"/>
        <end position="276"/>
    </location>
</feature>
<sequence>MMIVLLLLSACLCLGLTYDDVVVKRRYGTTYKWVLSIDVHSIEFSPKDKSNVRVVWKKGDAVSESKDYEEMIVGVIHGFKYFYQLTSLTQKDSGRYSVRNKERRVLRTTILEVIENKESYELKPGDNLHIGFNLKPDSCNIYFLPERDLKLQTEIVRQGRRQDGVHCVGFQLKKPCGIYVESLEMSCRGKYEVRDENDNLALVVTLEIEELPPRIGSRLGITIIFFSVVFFCSCVKACCCGDTSSKEGNSETEDAAESPPEDDHQPVRPRSDESSHRSGTQSPAQLPYTPTRPPVHKSTDIVPPPYSEIVAPAGPSAPTLPSYSDIEPQFEIKGMTFTSDTDNVYNSDKLNFL</sequence>
<name>A0AAV1NDL8_SCOSC</name>
<evidence type="ECO:0000256" key="2">
    <source>
        <dbReference type="SAM" id="SignalP"/>
    </source>
</evidence>
<protein>
    <submittedName>
        <fullName evidence="3">Uncharacterized protein LOC121901430</fullName>
    </submittedName>
</protein>